<dbReference type="GO" id="GO:0006122">
    <property type="term" value="P:mitochondrial electron transport, ubiquinol to cytochrome c"/>
    <property type="evidence" value="ECO:0007669"/>
    <property type="project" value="InterPro"/>
</dbReference>
<dbReference type="SUPFAM" id="SSF81524">
    <property type="entry name" value="14 kDa protein of cytochrome bc1 complex (Ubiquinol-cytochrome c reductase)"/>
    <property type="match status" value="2"/>
</dbReference>
<evidence type="ECO:0000256" key="2">
    <source>
        <dbReference type="ARBA" id="ARBA00008554"/>
    </source>
</evidence>
<dbReference type="GO" id="GO:0045275">
    <property type="term" value="C:respiratory chain complex III"/>
    <property type="evidence" value="ECO:0007669"/>
    <property type="project" value="InterPro"/>
</dbReference>
<dbReference type="EMBL" id="AMBO01000234">
    <property type="protein sequence ID" value="EKD04125.1"/>
    <property type="molecule type" value="Genomic_DNA"/>
</dbReference>
<dbReference type="eggNOG" id="KOG3440">
    <property type="taxonomic scope" value="Eukaryota"/>
</dbReference>
<comment type="subcellular location">
    <subcellularLocation>
        <location evidence="1">Mitochondrion inner membrane</location>
        <topology evidence="1">Peripheral membrane protein</topology>
        <orientation evidence="1">Matrix side</orientation>
    </subcellularLocation>
</comment>
<evidence type="ECO:0000256" key="9">
    <source>
        <dbReference type="ARBA" id="ARBA00031684"/>
    </source>
</evidence>
<dbReference type="Proteomes" id="UP000006757">
    <property type="component" value="Unassembled WGS sequence"/>
</dbReference>
<dbReference type="FunCoup" id="K1VJ67">
    <property type="interactions" value="76"/>
</dbReference>
<evidence type="ECO:0000256" key="7">
    <source>
        <dbReference type="ARBA" id="ARBA00023128"/>
    </source>
</evidence>
<accession>K1VJ67</accession>
<dbReference type="HOGENOM" id="CLU_115154_1_0_1"/>
<organism evidence="10 11">
    <name type="scientific">Trichosporon asahii var. asahii (strain CBS 8904)</name>
    <name type="common">Yeast</name>
    <dbReference type="NCBI Taxonomy" id="1220162"/>
    <lineage>
        <taxon>Eukaryota</taxon>
        <taxon>Fungi</taxon>
        <taxon>Dikarya</taxon>
        <taxon>Basidiomycota</taxon>
        <taxon>Agaricomycotina</taxon>
        <taxon>Tremellomycetes</taxon>
        <taxon>Trichosporonales</taxon>
        <taxon>Trichosporonaceae</taxon>
        <taxon>Trichosporon</taxon>
    </lineage>
</organism>
<sequence length="157" mass="18657">MPSLYKALIPISKAYVNAAGYRKVGLKYDDLIIEERRDVEKVRRNRRFGQGKNRGSAKWSTHSECERRRMGMRTQRHHLAQLPARKAISRLPAIEGYDRAYRFRVAFQQDLMRRPLPKEQWLKPEDDVRYLTPYIKQVAKEDKERADWDSVTVKDSH</sequence>
<evidence type="ECO:0000313" key="10">
    <source>
        <dbReference type="EMBL" id="EKD04125.1"/>
    </source>
</evidence>
<evidence type="ECO:0000313" key="11">
    <source>
        <dbReference type="Proteomes" id="UP000006757"/>
    </source>
</evidence>
<dbReference type="Pfam" id="PF02271">
    <property type="entry name" value="UCR_14kD"/>
    <property type="match status" value="2"/>
</dbReference>
<dbReference type="PANTHER" id="PTHR12022">
    <property type="entry name" value="UBIQUINOL-CYTOCHROME C REDUCTASE COMPLEX 14 KD PROTEIN"/>
    <property type="match status" value="1"/>
</dbReference>
<comment type="caution">
    <text evidence="10">The sequence shown here is derived from an EMBL/GenBank/DDBJ whole genome shotgun (WGS) entry which is preliminary data.</text>
</comment>
<proteinExistence type="inferred from homology"/>
<dbReference type="PIRSF" id="PIRSF000022">
    <property type="entry name" value="Bc1_14K"/>
    <property type="match status" value="1"/>
</dbReference>
<evidence type="ECO:0000256" key="1">
    <source>
        <dbReference type="ARBA" id="ARBA00004443"/>
    </source>
</evidence>
<dbReference type="OrthoDB" id="425749at2759"/>
<gene>
    <name evidence="10" type="ORF">A1Q2_01600</name>
</gene>
<comment type="similarity">
    <text evidence="2">Belongs to the UQCRB/QCR7 family.</text>
</comment>
<keyword evidence="4" id="KW-0679">Respiratory chain</keyword>
<keyword evidence="8" id="KW-0472">Membrane</keyword>
<evidence type="ECO:0000256" key="5">
    <source>
        <dbReference type="ARBA" id="ARBA00022792"/>
    </source>
</evidence>
<dbReference type="STRING" id="1220162.K1VJ67"/>
<keyword evidence="3" id="KW-0813">Transport</keyword>
<dbReference type="OMA" id="PLAQWYT"/>
<dbReference type="AlphaFoldDB" id="K1VJ67"/>
<dbReference type="InParanoid" id="K1VJ67"/>
<evidence type="ECO:0000256" key="4">
    <source>
        <dbReference type="ARBA" id="ARBA00022660"/>
    </source>
</evidence>
<keyword evidence="6" id="KW-0249">Electron transport</keyword>
<dbReference type="InterPro" id="IPR003197">
    <property type="entry name" value="QCR7"/>
</dbReference>
<evidence type="ECO:0000256" key="8">
    <source>
        <dbReference type="ARBA" id="ARBA00023136"/>
    </source>
</evidence>
<dbReference type="GO" id="GO:0005743">
    <property type="term" value="C:mitochondrial inner membrane"/>
    <property type="evidence" value="ECO:0007669"/>
    <property type="project" value="UniProtKB-SubCell"/>
</dbReference>
<keyword evidence="5" id="KW-0999">Mitochondrion inner membrane</keyword>
<name>K1VJ67_TRIAC</name>
<keyword evidence="11" id="KW-1185">Reference proteome</keyword>
<evidence type="ECO:0000256" key="3">
    <source>
        <dbReference type="ARBA" id="ARBA00022448"/>
    </source>
</evidence>
<reference evidence="10 11" key="1">
    <citation type="journal article" date="2012" name="Eukaryot. Cell">
        <title>Genome sequence of the Trichosporon asahii environmental strain CBS 8904.</title>
        <authorList>
            <person name="Yang R.Y."/>
            <person name="Li H.T."/>
            <person name="Zhu H."/>
            <person name="Zhou G.P."/>
            <person name="Wang M."/>
            <person name="Wang L."/>
        </authorList>
    </citation>
    <scope>NUCLEOTIDE SEQUENCE [LARGE SCALE GENOMIC DNA]</scope>
    <source>
        <strain evidence="10 11">CBS 8904</strain>
    </source>
</reference>
<protein>
    <recommendedName>
        <fullName evidence="9">Complex III subunit 7</fullName>
    </recommendedName>
</protein>
<dbReference type="Gene3D" id="1.10.1090.10">
    <property type="entry name" value="Cytochrome b-c1 complex subunit 7"/>
    <property type="match status" value="2"/>
</dbReference>
<dbReference type="InterPro" id="IPR036544">
    <property type="entry name" value="QCR7_sf"/>
</dbReference>
<evidence type="ECO:0000256" key="6">
    <source>
        <dbReference type="ARBA" id="ARBA00022982"/>
    </source>
</evidence>
<keyword evidence="7" id="KW-0496">Mitochondrion</keyword>
<dbReference type="PANTHER" id="PTHR12022:SF0">
    <property type="entry name" value="CYTOCHROME B-C1 COMPLEX SUBUNIT 7"/>
    <property type="match status" value="1"/>
</dbReference>